<proteinExistence type="predicted"/>
<evidence type="ECO:0008006" key="3">
    <source>
        <dbReference type="Google" id="ProtNLM"/>
    </source>
</evidence>
<organism evidence="1 2">
    <name type="scientific">Tritrichomonas musculus</name>
    <dbReference type="NCBI Taxonomy" id="1915356"/>
    <lineage>
        <taxon>Eukaryota</taxon>
        <taxon>Metamonada</taxon>
        <taxon>Parabasalia</taxon>
        <taxon>Tritrichomonadida</taxon>
        <taxon>Tritrichomonadidae</taxon>
        <taxon>Tritrichomonas</taxon>
    </lineage>
</organism>
<accession>A0ABR2H255</accession>
<gene>
    <name evidence="1" type="ORF">M9Y10_030847</name>
</gene>
<evidence type="ECO:0000313" key="2">
    <source>
        <dbReference type="Proteomes" id="UP001470230"/>
    </source>
</evidence>
<keyword evidence="2" id="KW-1185">Reference proteome</keyword>
<evidence type="ECO:0000313" key="1">
    <source>
        <dbReference type="EMBL" id="KAK8840292.1"/>
    </source>
</evidence>
<sequence>MFYPAGEPLNQFYKVAHSCSPIAKELLSFMEYCIKSLKKIDDDVSIKINILKDNIMNSVDIYPSKHDRLKYANKVCFILIKYINLFIKYQSLRFNYLCQAKTMINEFISIISEYYKQNIPIQIQFSDFLSSVFEDIDEQIPRLEFKLKSLFNYVKNLPVIERSQVITDSDLFVEMKKLSEEVDTENDYIRQNSFDIMFETFIESNQDLLNNFLLAINSIKPKVYDNFQENNNDKSIQLYNDLIDKNSPDDMILNNFSYFTNLLVSKMPPKSNSNINLKLNYDNINDKNESDKDDSSFQINTFSNLIGKVYSLITHSTHVDHRMFIILYCAGLRFLCNKYYIIHHNEWLENINEDYINNCQRVLNQTPHELKITDGIFPENFYNMNFNEILLGDNFQIAIKKMMSIQFLLCPIDILNELQESFAVTLKAVNASSNPDSIQNILSFDDFFSTILPVFSSAQIMSPKAFSSFLLFFKNLPKSNSFESTSISAVAFSGFLRNEIH</sequence>
<reference evidence="1 2" key="1">
    <citation type="submission" date="2024-04" db="EMBL/GenBank/DDBJ databases">
        <title>Tritrichomonas musculus Genome.</title>
        <authorList>
            <person name="Alves-Ferreira E."/>
            <person name="Grigg M."/>
            <person name="Lorenzi H."/>
            <person name="Galac M."/>
        </authorList>
    </citation>
    <scope>NUCLEOTIDE SEQUENCE [LARGE SCALE GENOMIC DNA]</scope>
    <source>
        <strain evidence="1 2">EAF2021</strain>
    </source>
</reference>
<protein>
    <recommendedName>
        <fullName evidence="3">VPS9 domain-containing protein</fullName>
    </recommendedName>
</protein>
<dbReference type="EMBL" id="JAPFFF010000047">
    <property type="protein sequence ID" value="KAK8840292.1"/>
    <property type="molecule type" value="Genomic_DNA"/>
</dbReference>
<comment type="caution">
    <text evidence="1">The sequence shown here is derived from an EMBL/GenBank/DDBJ whole genome shotgun (WGS) entry which is preliminary data.</text>
</comment>
<name>A0ABR2H255_9EUKA</name>
<dbReference type="Proteomes" id="UP001470230">
    <property type="component" value="Unassembled WGS sequence"/>
</dbReference>